<gene>
    <name evidence="1" type="ORF">EV202_10569</name>
</gene>
<protein>
    <submittedName>
        <fullName evidence="1">Uncharacterized protein</fullName>
    </submittedName>
</protein>
<reference evidence="1 2" key="1">
    <citation type="submission" date="2019-03" db="EMBL/GenBank/DDBJ databases">
        <title>Genomic Encyclopedia of Type Strains, Phase IV (KMG-IV): sequencing the most valuable type-strain genomes for metagenomic binning, comparative biology and taxonomic classification.</title>
        <authorList>
            <person name="Goeker M."/>
        </authorList>
    </citation>
    <scope>NUCLEOTIDE SEQUENCE [LARGE SCALE GENOMIC DNA]</scope>
    <source>
        <strain evidence="1 2">DSM 23917</strain>
    </source>
</reference>
<organism evidence="1 2">
    <name type="scientific">Prevotella heparinolytica</name>
    <dbReference type="NCBI Taxonomy" id="28113"/>
    <lineage>
        <taxon>Bacteria</taxon>
        <taxon>Pseudomonadati</taxon>
        <taxon>Bacteroidota</taxon>
        <taxon>Bacteroidia</taxon>
        <taxon>Bacteroidales</taxon>
        <taxon>Bacteroidaceae</taxon>
        <taxon>Bacteroides</taxon>
    </lineage>
</organism>
<proteinExistence type="predicted"/>
<dbReference type="AlphaFoldDB" id="A0A4R2LV04"/>
<evidence type="ECO:0000313" key="1">
    <source>
        <dbReference type="EMBL" id="TCO94370.1"/>
    </source>
</evidence>
<name>A0A4R2LV04_9BACE</name>
<comment type="caution">
    <text evidence="1">The sequence shown here is derived from an EMBL/GenBank/DDBJ whole genome shotgun (WGS) entry which is preliminary data.</text>
</comment>
<accession>A0A4R2LV04</accession>
<dbReference type="Proteomes" id="UP000295600">
    <property type="component" value="Unassembled WGS sequence"/>
</dbReference>
<sequence>MRNSPFRLLFMLAKRNKYLGSGQAVSFAKDQGCILSDGYFLNAPVYSGRAEENFYSDLPSPSLFDSCKPLS</sequence>
<dbReference type="EMBL" id="SLXB01000005">
    <property type="protein sequence ID" value="TCO94370.1"/>
    <property type="molecule type" value="Genomic_DNA"/>
</dbReference>
<evidence type="ECO:0000313" key="2">
    <source>
        <dbReference type="Proteomes" id="UP000295600"/>
    </source>
</evidence>